<reference evidence="5 7" key="2">
    <citation type="journal article" date="2013" name="Nature">
        <title>Insights into bilaterian evolution from three spiralian genomes.</title>
        <authorList>
            <person name="Simakov O."/>
            <person name="Marletaz F."/>
            <person name="Cho S.J."/>
            <person name="Edsinger-Gonzales E."/>
            <person name="Havlak P."/>
            <person name="Hellsten U."/>
            <person name="Kuo D.H."/>
            <person name="Larsson T."/>
            <person name="Lv J."/>
            <person name="Arendt D."/>
            <person name="Savage R."/>
            <person name="Osoegawa K."/>
            <person name="de Jong P."/>
            <person name="Grimwood J."/>
            <person name="Chapman J.A."/>
            <person name="Shapiro H."/>
            <person name="Aerts A."/>
            <person name="Otillar R.P."/>
            <person name="Terry A.Y."/>
            <person name="Boore J.L."/>
            <person name="Grigoriev I.V."/>
            <person name="Lindberg D.R."/>
            <person name="Seaver E.C."/>
            <person name="Weisblat D.A."/>
            <person name="Putnam N.H."/>
            <person name="Rokhsar D.S."/>
        </authorList>
    </citation>
    <scope>NUCLEOTIDE SEQUENCE</scope>
</reference>
<evidence type="ECO:0000256" key="1">
    <source>
        <dbReference type="ARBA" id="ARBA00022737"/>
    </source>
</evidence>
<dbReference type="OrthoDB" id="431068at2759"/>
<dbReference type="GeneID" id="20195983"/>
<dbReference type="RefSeq" id="XP_009026010.1">
    <property type="nucleotide sequence ID" value="XM_009027762.1"/>
</dbReference>
<dbReference type="EnsemblMetazoa" id="HelroT127244">
    <property type="protein sequence ID" value="HelroP127244"/>
    <property type="gene ID" value="HelroG127244"/>
</dbReference>
<dbReference type="Gene3D" id="3.30.70.330">
    <property type="match status" value="1"/>
</dbReference>
<keyword evidence="7" id="KW-1185">Reference proteome</keyword>
<reference evidence="6" key="3">
    <citation type="submission" date="2015-06" db="UniProtKB">
        <authorList>
            <consortium name="EnsemblMetazoa"/>
        </authorList>
    </citation>
    <scope>IDENTIFICATION</scope>
</reference>
<dbReference type="SUPFAM" id="SSF54928">
    <property type="entry name" value="RNA-binding domain, RBD"/>
    <property type="match status" value="1"/>
</dbReference>
<dbReference type="STRING" id="6412.T1EHD3"/>
<dbReference type="Pfam" id="PF00076">
    <property type="entry name" value="RRM_1"/>
    <property type="match status" value="1"/>
</dbReference>
<dbReference type="GO" id="GO:0003723">
    <property type="term" value="F:RNA binding"/>
    <property type="evidence" value="ECO:0007669"/>
    <property type="project" value="UniProtKB-UniRule"/>
</dbReference>
<dbReference type="AlphaFoldDB" id="T1EHD3"/>
<dbReference type="PROSITE" id="PS50102">
    <property type="entry name" value="RRM"/>
    <property type="match status" value="1"/>
</dbReference>
<organism evidence="6 7">
    <name type="scientific">Helobdella robusta</name>
    <name type="common">Californian leech</name>
    <dbReference type="NCBI Taxonomy" id="6412"/>
    <lineage>
        <taxon>Eukaryota</taxon>
        <taxon>Metazoa</taxon>
        <taxon>Spiralia</taxon>
        <taxon>Lophotrochozoa</taxon>
        <taxon>Annelida</taxon>
        <taxon>Clitellata</taxon>
        <taxon>Hirudinea</taxon>
        <taxon>Rhynchobdellida</taxon>
        <taxon>Glossiphoniidae</taxon>
        <taxon>Helobdella</taxon>
    </lineage>
</organism>
<evidence type="ECO:0000259" key="4">
    <source>
        <dbReference type="PROSITE" id="PS50102"/>
    </source>
</evidence>
<dbReference type="EMBL" id="KB097496">
    <property type="protein sequence ID" value="ESN95980.1"/>
    <property type="molecule type" value="Genomic_DNA"/>
</dbReference>
<keyword evidence="2 3" id="KW-0694">RNA-binding</keyword>
<accession>T1EHD3</accession>
<dbReference type="CTD" id="20195983"/>
<gene>
    <name evidence="6" type="primary">20195983</name>
    <name evidence="5" type="ORF">HELRODRAFT_127244</name>
</gene>
<dbReference type="eggNOG" id="KOG4211">
    <property type="taxonomic scope" value="Eukaryota"/>
</dbReference>
<dbReference type="SMART" id="SM00360">
    <property type="entry name" value="RRM"/>
    <property type="match status" value="1"/>
</dbReference>
<reference evidence="7" key="1">
    <citation type="submission" date="2012-12" db="EMBL/GenBank/DDBJ databases">
        <authorList>
            <person name="Hellsten U."/>
            <person name="Grimwood J."/>
            <person name="Chapman J.A."/>
            <person name="Shapiro H."/>
            <person name="Aerts A."/>
            <person name="Otillar R.P."/>
            <person name="Terry A.Y."/>
            <person name="Boore J.L."/>
            <person name="Simakov O."/>
            <person name="Marletaz F."/>
            <person name="Cho S.-J."/>
            <person name="Edsinger-Gonzales E."/>
            <person name="Havlak P."/>
            <person name="Kuo D.-H."/>
            <person name="Larsson T."/>
            <person name="Lv J."/>
            <person name="Arendt D."/>
            <person name="Savage R."/>
            <person name="Osoegawa K."/>
            <person name="de Jong P."/>
            <person name="Lindberg D.R."/>
            <person name="Seaver E.C."/>
            <person name="Weisblat D.A."/>
            <person name="Putnam N.H."/>
            <person name="Grigoriev I.V."/>
            <person name="Rokhsar D.S."/>
        </authorList>
    </citation>
    <scope>NUCLEOTIDE SEQUENCE</scope>
</reference>
<dbReference type="InterPro" id="IPR012677">
    <property type="entry name" value="Nucleotide-bd_a/b_plait_sf"/>
</dbReference>
<keyword evidence="1" id="KW-0677">Repeat</keyword>
<evidence type="ECO:0000313" key="5">
    <source>
        <dbReference type="EMBL" id="ESN95980.1"/>
    </source>
</evidence>
<protein>
    <recommendedName>
        <fullName evidence="4">RRM domain-containing protein</fullName>
    </recommendedName>
</protein>
<proteinExistence type="predicted"/>
<dbReference type="KEGG" id="hro:HELRODRAFT_127244"/>
<evidence type="ECO:0000313" key="7">
    <source>
        <dbReference type="Proteomes" id="UP000015101"/>
    </source>
</evidence>
<name>T1EHD3_HELRO</name>
<evidence type="ECO:0000256" key="2">
    <source>
        <dbReference type="ARBA" id="ARBA00022884"/>
    </source>
</evidence>
<dbReference type="Proteomes" id="UP000015101">
    <property type="component" value="Unassembled WGS sequence"/>
</dbReference>
<dbReference type="InParanoid" id="T1EHD3"/>
<evidence type="ECO:0000313" key="6">
    <source>
        <dbReference type="EnsemblMetazoa" id="HelroP127244"/>
    </source>
</evidence>
<feature type="domain" description="RRM" evidence="4">
    <location>
        <begin position="1"/>
        <end position="76"/>
    </location>
</feature>
<dbReference type="InterPro" id="IPR000504">
    <property type="entry name" value="RRM_dom"/>
</dbReference>
<dbReference type="InterPro" id="IPR035979">
    <property type="entry name" value="RBD_domain_sf"/>
</dbReference>
<dbReference type="InterPro" id="IPR050666">
    <property type="entry name" value="ESRP"/>
</dbReference>
<evidence type="ECO:0000256" key="3">
    <source>
        <dbReference type="PROSITE-ProRule" id="PRU00176"/>
    </source>
</evidence>
<dbReference type="EMBL" id="AMQM01006611">
    <property type="status" value="NOT_ANNOTATED_CDS"/>
    <property type="molecule type" value="Genomic_DNA"/>
</dbReference>
<dbReference type="HOGENOM" id="CLU_158727_0_0_1"/>
<dbReference type="PANTHER" id="PTHR13976">
    <property type="entry name" value="HETEROGENEOUS NUCLEAR RIBONUCLEOPROTEIN-RELATED"/>
    <property type="match status" value="1"/>
</dbReference>
<dbReference type="OMA" id="ETPGDCA"/>
<sequence>VRLNGLSWSSNEDKVVKFFSSCKIVPNGLHILLEDNSKPSGDAYIEFETPGDCAKALEKNNQYLDNRYLIITKIKKSEM</sequence>